<feature type="region of interest" description="Disordered" evidence="1">
    <location>
        <begin position="51"/>
        <end position="72"/>
    </location>
</feature>
<protein>
    <recommendedName>
        <fullName evidence="2">HTH-like domain-containing protein</fullName>
    </recommendedName>
</protein>
<name>A0ABX8EFQ9_9ACTN</name>
<proteinExistence type="predicted"/>
<evidence type="ECO:0000259" key="2">
    <source>
        <dbReference type="Pfam" id="PF13276"/>
    </source>
</evidence>
<feature type="domain" description="HTH-like" evidence="2">
    <location>
        <begin position="6"/>
        <end position="55"/>
    </location>
</feature>
<accession>A0ABX8EFQ9</accession>
<sequence>MRHAMLTDLITQIHVESHGLYGGRRVHVKLTLGRGVLVGHNQVQLLKRRAGLAGPHGGGSGNGAAPMTSPPT</sequence>
<evidence type="ECO:0000313" key="4">
    <source>
        <dbReference type="Proteomes" id="UP000679307"/>
    </source>
</evidence>
<dbReference type="EMBL" id="CP075371">
    <property type="protein sequence ID" value="QVT79344.1"/>
    <property type="molecule type" value="Genomic_DNA"/>
</dbReference>
<reference evidence="3 4" key="1">
    <citation type="submission" date="2021-05" db="EMBL/GenBank/DDBJ databases">
        <title>Complete genome of Nocardioides aquaticus KCTC 9944T isolated from meromictic and hypersaline Ekho Lake, Antarctica.</title>
        <authorList>
            <person name="Hwang K."/>
            <person name="Kim K.M."/>
            <person name="Choe H."/>
        </authorList>
    </citation>
    <scope>NUCLEOTIDE SEQUENCE [LARGE SCALE GENOMIC DNA]</scope>
    <source>
        <strain evidence="3 4">KCTC 9944</strain>
    </source>
</reference>
<dbReference type="Proteomes" id="UP000679307">
    <property type="component" value="Chromosome"/>
</dbReference>
<keyword evidence="4" id="KW-1185">Reference proteome</keyword>
<gene>
    <name evidence="3" type="ORF">ENKNEFLB_01725</name>
</gene>
<dbReference type="Pfam" id="PF13276">
    <property type="entry name" value="HTH_21"/>
    <property type="match status" value="1"/>
</dbReference>
<evidence type="ECO:0000256" key="1">
    <source>
        <dbReference type="SAM" id="MobiDB-lite"/>
    </source>
</evidence>
<dbReference type="InterPro" id="IPR025948">
    <property type="entry name" value="HTH-like_dom"/>
</dbReference>
<organism evidence="3 4">
    <name type="scientific">Nocardioides aquaticus</name>
    <dbReference type="NCBI Taxonomy" id="160826"/>
    <lineage>
        <taxon>Bacteria</taxon>
        <taxon>Bacillati</taxon>
        <taxon>Actinomycetota</taxon>
        <taxon>Actinomycetes</taxon>
        <taxon>Propionibacteriales</taxon>
        <taxon>Nocardioidaceae</taxon>
        <taxon>Nocardioides</taxon>
    </lineage>
</organism>
<evidence type="ECO:0000313" key="3">
    <source>
        <dbReference type="EMBL" id="QVT79344.1"/>
    </source>
</evidence>